<sequence length="65" mass="7481">MDKNPDLLNPISILPEDKYLNSLYDKTSRNIMPKEMNNLVNLGPIGFSLSNLGKKPFDEEILKRF</sequence>
<evidence type="ECO:0000313" key="1">
    <source>
        <dbReference type="EMBL" id="SEF57253.1"/>
    </source>
</evidence>
<accession>A0A1H5T373</accession>
<evidence type="ECO:0000313" key="2">
    <source>
        <dbReference type="Proteomes" id="UP000242850"/>
    </source>
</evidence>
<organism evidence="1 2">
    <name type="scientific">Caloramator fervidus</name>
    <dbReference type="NCBI Taxonomy" id="29344"/>
    <lineage>
        <taxon>Bacteria</taxon>
        <taxon>Bacillati</taxon>
        <taxon>Bacillota</taxon>
        <taxon>Clostridia</taxon>
        <taxon>Eubacteriales</taxon>
        <taxon>Clostridiaceae</taxon>
        <taxon>Caloramator</taxon>
    </lineage>
</organism>
<protein>
    <submittedName>
        <fullName evidence="1">Uncharacterized protein</fullName>
    </submittedName>
</protein>
<dbReference type="EMBL" id="FNUK01000004">
    <property type="protein sequence ID" value="SEF57253.1"/>
    <property type="molecule type" value="Genomic_DNA"/>
</dbReference>
<dbReference type="OrthoDB" id="1955137at2"/>
<name>A0A1H5T373_9CLOT</name>
<dbReference type="AlphaFoldDB" id="A0A1H5T373"/>
<dbReference type="Proteomes" id="UP000242850">
    <property type="component" value="Unassembled WGS sequence"/>
</dbReference>
<dbReference type="RefSeq" id="WP_103895553.1">
    <property type="nucleotide sequence ID" value="NZ_FNUK01000004.1"/>
</dbReference>
<keyword evidence="2" id="KW-1185">Reference proteome</keyword>
<gene>
    <name evidence="1" type="ORF">SAMN05660865_00549</name>
</gene>
<proteinExistence type="predicted"/>
<reference evidence="2" key="1">
    <citation type="submission" date="2016-10" db="EMBL/GenBank/DDBJ databases">
        <authorList>
            <person name="Varghese N."/>
            <person name="Submissions S."/>
        </authorList>
    </citation>
    <scope>NUCLEOTIDE SEQUENCE [LARGE SCALE GENOMIC DNA]</scope>
    <source>
        <strain evidence="2">DSM 5463</strain>
    </source>
</reference>